<proteinExistence type="predicted"/>
<evidence type="ECO:0000313" key="2">
    <source>
        <dbReference type="EMBL" id="MFC6764034.1"/>
    </source>
</evidence>
<dbReference type="EMBL" id="JBHSWV010000039">
    <property type="protein sequence ID" value="MFC6764034.1"/>
    <property type="molecule type" value="Genomic_DNA"/>
</dbReference>
<keyword evidence="3" id="KW-1185">Reference proteome</keyword>
<dbReference type="AlphaFoldDB" id="A0ABD5SG99"/>
<reference evidence="2 3" key="1">
    <citation type="journal article" date="2019" name="Int. J. Syst. Evol. Microbiol.">
        <title>The Global Catalogue of Microorganisms (GCM) 10K type strain sequencing project: providing services to taxonomists for standard genome sequencing and annotation.</title>
        <authorList>
            <consortium name="The Broad Institute Genomics Platform"/>
            <consortium name="The Broad Institute Genome Sequencing Center for Infectious Disease"/>
            <person name="Wu L."/>
            <person name="Ma J."/>
        </authorList>
    </citation>
    <scope>NUCLEOTIDE SEQUENCE [LARGE SCALE GENOMIC DNA]</scope>
    <source>
        <strain evidence="2 3">LMG 29247</strain>
    </source>
</reference>
<evidence type="ECO:0000313" key="3">
    <source>
        <dbReference type="Proteomes" id="UP001596383"/>
    </source>
</evidence>
<comment type="caution">
    <text evidence="2">The sequence shown here is derived from an EMBL/GenBank/DDBJ whole genome shotgun (WGS) entry which is preliminary data.</text>
</comment>
<protein>
    <submittedName>
        <fullName evidence="2">Uncharacterized protein</fullName>
    </submittedName>
</protein>
<dbReference type="Proteomes" id="UP001596383">
    <property type="component" value="Unassembled WGS sequence"/>
</dbReference>
<dbReference type="RefSeq" id="WP_273737135.1">
    <property type="nucleotide sequence ID" value="NZ_JAQIVI010000039.1"/>
</dbReference>
<name>A0ABD5SG99_9EURY</name>
<sequence length="52" mass="5770">MTGDRDLVDEFAPDRVFPDIEFGLPPFVPLVAVLFGVADLVAESRPKLGQRR</sequence>
<keyword evidence="1" id="KW-1133">Transmembrane helix</keyword>
<organism evidence="2 3">
    <name type="scientific">Natrinema soli</name>
    <dbReference type="NCBI Taxonomy" id="1930624"/>
    <lineage>
        <taxon>Archaea</taxon>
        <taxon>Methanobacteriati</taxon>
        <taxon>Methanobacteriota</taxon>
        <taxon>Stenosarchaea group</taxon>
        <taxon>Halobacteria</taxon>
        <taxon>Halobacteriales</taxon>
        <taxon>Natrialbaceae</taxon>
        <taxon>Natrinema</taxon>
    </lineage>
</organism>
<keyword evidence="1" id="KW-0812">Transmembrane</keyword>
<gene>
    <name evidence="2" type="ORF">ACFQE6_02920</name>
</gene>
<feature type="transmembrane region" description="Helical" evidence="1">
    <location>
        <begin position="22"/>
        <end position="42"/>
    </location>
</feature>
<keyword evidence="1" id="KW-0472">Membrane</keyword>
<evidence type="ECO:0000256" key="1">
    <source>
        <dbReference type="SAM" id="Phobius"/>
    </source>
</evidence>
<accession>A0ABD5SG99</accession>